<comment type="caution">
    <text evidence="2">The sequence shown here is derived from an EMBL/GenBank/DDBJ whole genome shotgun (WGS) entry which is preliminary data.</text>
</comment>
<evidence type="ECO:0000256" key="1">
    <source>
        <dbReference type="SAM" id="MobiDB-lite"/>
    </source>
</evidence>
<dbReference type="AlphaFoldDB" id="A0A8J2M9U8"/>
<accession>A0A8J2M9U8</accession>
<reference evidence="2" key="1">
    <citation type="submission" date="2021-06" db="EMBL/GenBank/DDBJ databases">
        <authorList>
            <person name="Hodson N. C."/>
            <person name="Mongue J. A."/>
            <person name="Jaron S. K."/>
        </authorList>
    </citation>
    <scope>NUCLEOTIDE SEQUENCE</scope>
</reference>
<evidence type="ECO:0000313" key="3">
    <source>
        <dbReference type="Proteomes" id="UP000708208"/>
    </source>
</evidence>
<dbReference type="Proteomes" id="UP000708208">
    <property type="component" value="Unassembled WGS sequence"/>
</dbReference>
<feature type="compositionally biased region" description="Polar residues" evidence="1">
    <location>
        <begin position="121"/>
        <end position="135"/>
    </location>
</feature>
<feature type="region of interest" description="Disordered" evidence="1">
    <location>
        <begin position="81"/>
        <end position="137"/>
    </location>
</feature>
<keyword evidence="3" id="KW-1185">Reference proteome</keyword>
<name>A0A8J2M9U8_9HEXA</name>
<gene>
    <name evidence="2" type="ORF">AFUS01_LOCUS45065</name>
</gene>
<proteinExistence type="predicted"/>
<evidence type="ECO:0000313" key="2">
    <source>
        <dbReference type="EMBL" id="CAG7835731.1"/>
    </source>
</evidence>
<organism evidence="2 3">
    <name type="scientific">Allacma fusca</name>
    <dbReference type="NCBI Taxonomy" id="39272"/>
    <lineage>
        <taxon>Eukaryota</taxon>
        <taxon>Metazoa</taxon>
        <taxon>Ecdysozoa</taxon>
        <taxon>Arthropoda</taxon>
        <taxon>Hexapoda</taxon>
        <taxon>Collembola</taxon>
        <taxon>Symphypleona</taxon>
        <taxon>Sminthuridae</taxon>
        <taxon>Allacma</taxon>
    </lineage>
</organism>
<feature type="compositionally biased region" description="Basic and acidic residues" evidence="1">
    <location>
        <begin position="81"/>
        <end position="91"/>
    </location>
</feature>
<dbReference type="EMBL" id="CAJVCH010570741">
    <property type="protein sequence ID" value="CAG7835731.1"/>
    <property type="molecule type" value="Genomic_DNA"/>
</dbReference>
<protein>
    <submittedName>
        <fullName evidence="2">Uncharacterized protein</fullName>
    </submittedName>
</protein>
<sequence length="287" mass="32329">MSFAVIEFAIDEKIDIIPTKWIFEKNSLTRTYWPSLSKSKFTAAFNRASNPESKWDSFEVKKFRGYYETVLAARGKLKRLENNRETSDGTGRRNRKPNIRNDSDANASSPTKLPCSGSLVRVNNSRSLSPKNNQIDLPYVSKSSNFEERPPTHCSKVTARLANHSPSTSGASTRFMDLTSKLPVNFRIALPVKTITEFEDLESRVANDPDLYAELKVISNEVAAGLNWAGHNNKLGFKNFELATIISNCVHGFFKKQGSMSEIERAMKNWLKAAPTRVLNQSTKSRK</sequence>